<evidence type="ECO:0000313" key="2">
    <source>
        <dbReference type="EMBL" id="GBM20712.1"/>
    </source>
</evidence>
<evidence type="ECO:0000313" key="3">
    <source>
        <dbReference type="Proteomes" id="UP000499080"/>
    </source>
</evidence>
<keyword evidence="3" id="KW-1185">Reference proteome</keyword>
<evidence type="ECO:0000256" key="1">
    <source>
        <dbReference type="SAM" id="Phobius"/>
    </source>
</evidence>
<sequence>MESRPQYQQQTFGGLKISVQRTCRPKRYALRMLVVQLGCAIEKVVADIASYLPLYLTCYERRVNVINTTGLLCYWKYVCHSMCVVHFVWCILFTFSKEKVL</sequence>
<dbReference type="EMBL" id="BGPR01000446">
    <property type="protein sequence ID" value="GBM20712.1"/>
    <property type="molecule type" value="Genomic_DNA"/>
</dbReference>
<proteinExistence type="predicted"/>
<comment type="caution">
    <text evidence="2">The sequence shown here is derived from an EMBL/GenBank/DDBJ whole genome shotgun (WGS) entry which is preliminary data.</text>
</comment>
<dbReference type="Proteomes" id="UP000499080">
    <property type="component" value="Unassembled WGS sequence"/>
</dbReference>
<keyword evidence="1" id="KW-0812">Transmembrane</keyword>
<protein>
    <submittedName>
        <fullName evidence="2">Uncharacterized protein</fullName>
    </submittedName>
</protein>
<dbReference type="AlphaFoldDB" id="A0A4Y2DV07"/>
<organism evidence="2 3">
    <name type="scientific">Araneus ventricosus</name>
    <name type="common">Orbweaver spider</name>
    <name type="synonym">Epeira ventricosa</name>
    <dbReference type="NCBI Taxonomy" id="182803"/>
    <lineage>
        <taxon>Eukaryota</taxon>
        <taxon>Metazoa</taxon>
        <taxon>Ecdysozoa</taxon>
        <taxon>Arthropoda</taxon>
        <taxon>Chelicerata</taxon>
        <taxon>Arachnida</taxon>
        <taxon>Araneae</taxon>
        <taxon>Araneomorphae</taxon>
        <taxon>Entelegynae</taxon>
        <taxon>Araneoidea</taxon>
        <taxon>Araneidae</taxon>
        <taxon>Araneus</taxon>
    </lineage>
</organism>
<keyword evidence="1" id="KW-1133">Transmembrane helix</keyword>
<reference evidence="2 3" key="1">
    <citation type="journal article" date="2019" name="Sci. Rep.">
        <title>Orb-weaving spider Araneus ventricosus genome elucidates the spidroin gene catalogue.</title>
        <authorList>
            <person name="Kono N."/>
            <person name="Nakamura H."/>
            <person name="Ohtoshi R."/>
            <person name="Moran D.A.P."/>
            <person name="Shinohara A."/>
            <person name="Yoshida Y."/>
            <person name="Fujiwara M."/>
            <person name="Mori M."/>
            <person name="Tomita M."/>
            <person name="Arakawa K."/>
        </authorList>
    </citation>
    <scope>NUCLEOTIDE SEQUENCE [LARGE SCALE GENOMIC DNA]</scope>
</reference>
<feature type="transmembrane region" description="Helical" evidence="1">
    <location>
        <begin position="74"/>
        <end position="95"/>
    </location>
</feature>
<gene>
    <name evidence="2" type="ORF">AVEN_105949_1</name>
</gene>
<accession>A0A4Y2DV07</accession>
<keyword evidence="1" id="KW-0472">Membrane</keyword>
<name>A0A4Y2DV07_ARAVE</name>